<reference evidence="5 6" key="1">
    <citation type="submission" date="2019-06" db="EMBL/GenBank/DDBJ databases">
        <title>Draft genome sequence of the filamentous fungus Phialemoniopsis curvata isolated from diesel fuel.</title>
        <authorList>
            <person name="Varaljay V.A."/>
            <person name="Lyon W.J."/>
            <person name="Crouch A.L."/>
            <person name="Drake C.E."/>
            <person name="Hollomon J.M."/>
            <person name="Nadeau L.J."/>
            <person name="Nunn H.S."/>
            <person name="Stevenson B.S."/>
            <person name="Bojanowski C.L."/>
            <person name="Crookes-Goodson W.J."/>
        </authorList>
    </citation>
    <scope>NUCLEOTIDE SEQUENCE [LARGE SCALE GENOMIC DNA]</scope>
    <source>
        <strain evidence="5 6">D216</strain>
    </source>
</reference>
<keyword evidence="6" id="KW-1185">Reference proteome</keyword>
<proteinExistence type="predicted"/>
<organism evidence="5 6">
    <name type="scientific">Thyridium curvatum</name>
    <dbReference type="NCBI Taxonomy" id="1093900"/>
    <lineage>
        <taxon>Eukaryota</taxon>
        <taxon>Fungi</taxon>
        <taxon>Dikarya</taxon>
        <taxon>Ascomycota</taxon>
        <taxon>Pezizomycotina</taxon>
        <taxon>Sordariomycetes</taxon>
        <taxon>Sordariomycetidae</taxon>
        <taxon>Thyridiales</taxon>
        <taxon>Thyridiaceae</taxon>
        <taxon>Thyridium</taxon>
    </lineage>
</organism>
<keyword evidence="3" id="KW-1133">Transmembrane helix</keyword>
<evidence type="ECO:0000256" key="2">
    <source>
        <dbReference type="SAM" id="MobiDB-lite"/>
    </source>
</evidence>
<name>A0A507BA63_9PEZI</name>
<gene>
    <name evidence="5" type="ORF">E0L32_005871</name>
</gene>
<feature type="region of interest" description="Disordered" evidence="2">
    <location>
        <begin position="37"/>
        <end position="66"/>
    </location>
</feature>
<dbReference type="PANTHER" id="PTHR46910:SF25">
    <property type="entry name" value="ABC-TRANSPORTER-REGULATING TRANSCRIPTION FACTOR"/>
    <property type="match status" value="1"/>
</dbReference>
<keyword evidence="3" id="KW-0472">Membrane</keyword>
<dbReference type="EMBL" id="SKBQ01000032">
    <property type="protein sequence ID" value="TPX13668.1"/>
    <property type="molecule type" value="Genomic_DNA"/>
</dbReference>
<keyword evidence="3" id="KW-0812">Transmembrane</keyword>
<evidence type="ECO:0000259" key="4">
    <source>
        <dbReference type="SMART" id="SM00906"/>
    </source>
</evidence>
<dbReference type="CDD" id="cd12148">
    <property type="entry name" value="fungal_TF_MHR"/>
    <property type="match status" value="1"/>
</dbReference>
<sequence>MGASPSQGIPSVIGQGATPYNSVQSVCALPADDDFNAIDGRPTIPEAPMTSQPDMHQAPPVELATPPSTAQEDDIAVMSDRCENEDTIDQIAGASYLSICSDPAAEWVSRQIGSPDFIASARRLSADVVRGERLDRVIGATRTPEPSMDQAIQWTEAYFNGGLDSVFGVLDRRKYLARLRMHFEAGPDASVDQAWYALRNIVYASGCRLALSEDASPAAFAESRSQSWRYYENALSVHNSLIYTKTSLDSVRALLLMAFYGEALGSPGLEYMMLSNAIRLAQAKGLHLGTPVNWNLTSEETASRHWLWWTLYSYDKHLTYRCGRPSVSAFHLGSLFRILTRLELKAIDDDYISCPIPAMPSHNAEMIDLFRIKTAEHAQISSAISKKLTSARTIHDPPEKLMATVQELENRLETWRQSLPLAYWARPPFKNFSVTHGHELVHTLYLQFSYHVSTIATHGIFCYPWNRADIHGSTNPQIRAQIQESTEKVAEASRQIILGTQRIEITAALPLWLTFYFPLVGLINLFISVLKRPLSPSVPSDLSLMDIVIGHFGYLEFVSSSELVFAFPREIASYARTLVKKARESPEAAMQGPLADSKDMEMSPNSFSNIPFLTEVSEPHSGTMGNRMADPDEKASNMEFDLDSAFVGLDDWRTFLPSYSQGPSFMMSGSAT</sequence>
<dbReference type="RefSeq" id="XP_030995379.1">
    <property type="nucleotide sequence ID" value="XM_031140440.1"/>
</dbReference>
<comment type="caution">
    <text evidence="5">The sequence shown here is derived from an EMBL/GenBank/DDBJ whole genome shotgun (WGS) entry which is preliminary data.</text>
</comment>
<dbReference type="GO" id="GO:0003700">
    <property type="term" value="F:DNA-binding transcription factor activity"/>
    <property type="evidence" value="ECO:0007669"/>
    <property type="project" value="InterPro"/>
</dbReference>
<dbReference type="InterPro" id="IPR007219">
    <property type="entry name" value="XnlR_reg_dom"/>
</dbReference>
<dbReference type="GO" id="GO:0006351">
    <property type="term" value="P:DNA-templated transcription"/>
    <property type="evidence" value="ECO:0007669"/>
    <property type="project" value="InterPro"/>
</dbReference>
<dbReference type="OrthoDB" id="39175at2759"/>
<dbReference type="InterPro" id="IPR050987">
    <property type="entry name" value="AtrR-like"/>
</dbReference>
<dbReference type="GO" id="GO:0008270">
    <property type="term" value="F:zinc ion binding"/>
    <property type="evidence" value="ECO:0007669"/>
    <property type="project" value="InterPro"/>
</dbReference>
<dbReference type="GO" id="GO:0003677">
    <property type="term" value="F:DNA binding"/>
    <property type="evidence" value="ECO:0007669"/>
    <property type="project" value="InterPro"/>
</dbReference>
<evidence type="ECO:0000256" key="3">
    <source>
        <dbReference type="SAM" id="Phobius"/>
    </source>
</evidence>
<evidence type="ECO:0000256" key="1">
    <source>
        <dbReference type="ARBA" id="ARBA00023242"/>
    </source>
</evidence>
<dbReference type="AlphaFoldDB" id="A0A507BA63"/>
<keyword evidence="1" id="KW-0539">Nucleus</keyword>
<dbReference type="PANTHER" id="PTHR46910">
    <property type="entry name" value="TRANSCRIPTION FACTOR PDR1"/>
    <property type="match status" value="1"/>
</dbReference>
<protein>
    <recommendedName>
        <fullName evidence="4">Xylanolytic transcriptional activator regulatory domain-containing protein</fullName>
    </recommendedName>
</protein>
<feature type="transmembrane region" description="Helical" evidence="3">
    <location>
        <begin position="509"/>
        <end position="530"/>
    </location>
</feature>
<dbReference type="Proteomes" id="UP000319257">
    <property type="component" value="Unassembled WGS sequence"/>
</dbReference>
<dbReference type="InParanoid" id="A0A507BA63"/>
<dbReference type="STRING" id="1093900.A0A507BA63"/>
<dbReference type="Pfam" id="PF04082">
    <property type="entry name" value="Fungal_trans"/>
    <property type="match status" value="1"/>
</dbReference>
<evidence type="ECO:0000313" key="5">
    <source>
        <dbReference type="EMBL" id="TPX13668.1"/>
    </source>
</evidence>
<dbReference type="SMART" id="SM00906">
    <property type="entry name" value="Fungal_trans"/>
    <property type="match status" value="1"/>
</dbReference>
<evidence type="ECO:0000313" key="6">
    <source>
        <dbReference type="Proteomes" id="UP000319257"/>
    </source>
</evidence>
<accession>A0A507BA63</accession>
<feature type="domain" description="Xylanolytic transcriptional activator regulatory" evidence="4">
    <location>
        <begin position="270"/>
        <end position="349"/>
    </location>
</feature>
<dbReference type="GeneID" id="41973318"/>